<dbReference type="Proteomes" id="UP001059597">
    <property type="component" value="Plasmid SNP1"/>
</dbReference>
<evidence type="ECO:0000313" key="1">
    <source>
        <dbReference type="EMBL" id="BDM74391.1"/>
    </source>
</evidence>
<name>A0ABN6RA24_STRNI</name>
<evidence type="ECO:0008006" key="3">
    <source>
        <dbReference type="Google" id="ProtNLM"/>
    </source>
</evidence>
<dbReference type="EMBL" id="AP026074">
    <property type="protein sequence ID" value="BDM74391.1"/>
    <property type="molecule type" value="Genomic_DNA"/>
</dbReference>
<protein>
    <recommendedName>
        <fullName evidence="3">Barstar (barnase inhibitor) domain-containing protein</fullName>
    </recommendedName>
</protein>
<organism evidence="1 2">
    <name type="scientific">Streptomyces nigrescens</name>
    <dbReference type="NCBI Taxonomy" id="1920"/>
    <lineage>
        <taxon>Bacteria</taxon>
        <taxon>Bacillati</taxon>
        <taxon>Actinomycetota</taxon>
        <taxon>Actinomycetes</taxon>
        <taxon>Kitasatosporales</taxon>
        <taxon>Streptomycetaceae</taxon>
        <taxon>Streptomyces</taxon>
    </lineage>
</organism>
<geneLocation type="plasmid" evidence="1 2">
    <name>SNP1</name>
</geneLocation>
<evidence type="ECO:0000313" key="2">
    <source>
        <dbReference type="Proteomes" id="UP001059597"/>
    </source>
</evidence>
<keyword evidence="2" id="KW-1185">Reference proteome</keyword>
<accession>A0ABN6RA24</accession>
<reference evidence="1" key="1">
    <citation type="submission" date="2022-06" db="EMBL/GenBank/DDBJ databases">
        <title>Complete genome sequence of Streptomyces nigrescens HEK616.</title>
        <authorList>
            <person name="Asamizu S."/>
            <person name="Onaka H."/>
        </authorList>
    </citation>
    <scope>NUCLEOTIDE SEQUENCE</scope>
    <source>
        <strain evidence="1">HEK616</strain>
        <plasmid evidence="1">SNP1</plasmid>
    </source>
</reference>
<keyword evidence="1" id="KW-0614">Plasmid</keyword>
<gene>
    <name evidence="1" type="ORF">HEK616_78780</name>
</gene>
<dbReference type="RefSeq" id="WP_261957926.1">
    <property type="nucleotide sequence ID" value="NZ_AP026074.1"/>
</dbReference>
<sequence>MDDDEDGSLREVGWGRDLPLRFALVSEEWDGEQTVWARCVDADGLFMDRAVFREQLTFLGCAPTGRLLKAAERCTGHATVPFGALDLIVEDLDTEDPYTCDYFALEDVLVLDSAPSTQDPTRLDLVVECVVSEGPRLHRKEPERADVLLLNGPSGGPLGRCLRVDGLYGDGPEPARPPVRLIGCEPAPNLVRRLVHPRHGGDNLKLWLLDGEGRPTAVDEYIAVDVDECRPSTLGGALIDVTLKGGLFRRVPFPPAARPVWDAWRAGPPRERNAWARFPTVGRSEWLRFTEVCLGPEEPGAVCEMDGRYATDIPGLHCAIGEAVGGPGSRWHQCWNVLRGCQCGGEAPRVPFTLVWHDADVSRQALVDVSVDADGELSYFEAVVPFLERMGVTVELR</sequence>
<proteinExistence type="predicted"/>